<protein>
    <submittedName>
        <fullName evidence="1">Uncharacterized protein</fullName>
    </submittedName>
</protein>
<proteinExistence type="predicted"/>
<evidence type="ECO:0000313" key="1">
    <source>
        <dbReference type="EMBL" id="MDQ0170076.1"/>
    </source>
</evidence>
<dbReference type="EMBL" id="JAUSTI010000003">
    <property type="protein sequence ID" value="MDQ0170076.1"/>
    <property type="molecule type" value="Genomic_DNA"/>
</dbReference>
<gene>
    <name evidence="1" type="ORF">J2T19_001516</name>
</gene>
<reference evidence="1 2" key="1">
    <citation type="submission" date="2023-07" db="EMBL/GenBank/DDBJ databases">
        <title>Sorghum-associated microbial communities from plants grown in Nebraska, USA.</title>
        <authorList>
            <person name="Schachtman D."/>
        </authorList>
    </citation>
    <scope>NUCLEOTIDE SEQUENCE [LARGE SCALE GENOMIC DNA]</scope>
    <source>
        <strain evidence="1 2">DS1314</strain>
    </source>
</reference>
<dbReference type="RefSeq" id="WP_307214322.1">
    <property type="nucleotide sequence ID" value="NZ_JAUSTI010000003.1"/>
</dbReference>
<keyword evidence="2" id="KW-1185">Reference proteome</keyword>
<dbReference type="Proteomes" id="UP001233836">
    <property type="component" value="Unassembled WGS sequence"/>
</dbReference>
<evidence type="ECO:0000313" key="2">
    <source>
        <dbReference type="Proteomes" id="UP001233836"/>
    </source>
</evidence>
<sequence length="228" mass="26427">MKLFRGEEALIQEIDSLQPSICTPLGTIDFLLSVSNECYFPTDCFRLKQGGFFYQYQYESFDCELVICKPKLDFASQQAVEECWGAVFRIKPNVNHSISTCRFSAFWQEGYNWEDYGSNTGENLEAIEYENENYRLHLGTQDAALLIARRDQGDMIPKSLRINPDFEKYGFIIGSDKGIEVPMTSIDAEETCQIHFVISWNRNIEEDVSTWLTVDLTSKQILKREETW</sequence>
<accession>A0ABT9W9Y5</accession>
<comment type="caution">
    <text evidence="1">The sequence shown here is derived from an EMBL/GenBank/DDBJ whole genome shotgun (WGS) entry which is preliminary data.</text>
</comment>
<organism evidence="1 2">
    <name type="scientific">Paenibacillus tundrae</name>
    <dbReference type="NCBI Taxonomy" id="528187"/>
    <lineage>
        <taxon>Bacteria</taxon>
        <taxon>Bacillati</taxon>
        <taxon>Bacillota</taxon>
        <taxon>Bacilli</taxon>
        <taxon>Bacillales</taxon>
        <taxon>Paenibacillaceae</taxon>
        <taxon>Paenibacillus</taxon>
    </lineage>
</organism>
<name>A0ABT9W9Y5_9BACL</name>